<dbReference type="RefSeq" id="WP_004716565.1">
    <property type="nucleotide sequence ID" value="NZ_CP110465.1"/>
</dbReference>
<dbReference type="EMBL" id="VMBB01000021">
    <property type="protein sequence ID" value="MDR8261609.1"/>
    <property type="molecule type" value="Genomic_DNA"/>
</dbReference>
<dbReference type="AlphaFoldDB" id="A0ABD5D8S3"/>
<sequence length="163" mass="18869">MHTDADQRFAIQHRIERFLYTKPEEALIEEKNAILQQHQLLTGATGFLYKGKFYGVRRERVPTKLAPGELSIRMDALLTRTKDLEVERTYVNSYIAAVLNSSTHAGTYLYIFPSVIHGVIRDVLKSDIEPQEITDELKAKILRFNQKGEKFFKQRILKNAVMD</sequence>
<reference evidence="1" key="1">
    <citation type="submission" date="2019-07" db="EMBL/GenBank/DDBJ databases">
        <title>Biological characteristics of mucoid Acinetobacter baumannii from a general hospital in China.</title>
        <authorList>
            <person name="Hua X."/>
            <person name="Yu Y."/>
        </authorList>
    </citation>
    <scope>NUCLEOTIDE SEQUENCE [LARGE SCALE GENOMIC DNA]</scope>
    <source>
        <strain evidence="1">N41</strain>
    </source>
</reference>
<protein>
    <submittedName>
        <fullName evidence="1">Uncharacterized protein</fullName>
    </submittedName>
</protein>
<accession>A0ABD5D8S3</accession>
<organism evidence="1">
    <name type="scientific">Acinetobacter baumannii</name>
    <dbReference type="NCBI Taxonomy" id="470"/>
    <lineage>
        <taxon>Bacteria</taxon>
        <taxon>Pseudomonadati</taxon>
        <taxon>Pseudomonadota</taxon>
        <taxon>Gammaproteobacteria</taxon>
        <taxon>Moraxellales</taxon>
        <taxon>Moraxellaceae</taxon>
        <taxon>Acinetobacter</taxon>
        <taxon>Acinetobacter calcoaceticus/baumannii complex</taxon>
    </lineage>
</organism>
<gene>
    <name evidence="1" type="ORF">FPK87_14220</name>
</gene>
<name>A0ABD5D8S3_ACIBA</name>
<proteinExistence type="predicted"/>
<comment type="caution">
    <text evidence="1">The sequence shown here is derived from an EMBL/GenBank/DDBJ whole genome shotgun (WGS) entry which is preliminary data.</text>
</comment>
<evidence type="ECO:0000313" key="1">
    <source>
        <dbReference type="EMBL" id="MDR8261609.1"/>
    </source>
</evidence>